<keyword evidence="3" id="KW-0813">Transport</keyword>
<evidence type="ECO:0000256" key="5">
    <source>
        <dbReference type="ARBA" id="ARBA00022692"/>
    </source>
</evidence>
<feature type="transmembrane region" description="Helical" evidence="8">
    <location>
        <begin position="382"/>
        <end position="401"/>
    </location>
</feature>
<feature type="transmembrane region" description="Helical" evidence="8">
    <location>
        <begin position="181"/>
        <end position="203"/>
    </location>
</feature>
<feature type="transmembrane region" description="Helical" evidence="8">
    <location>
        <begin position="81"/>
        <end position="100"/>
    </location>
</feature>
<keyword evidence="10" id="KW-1185">Reference proteome</keyword>
<evidence type="ECO:0000256" key="3">
    <source>
        <dbReference type="ARBA" id="ARBA00022448"/>
    </source>
</evidence>
<dbReference type="AlphaFoldDB" id="A0A075P6R2"/>
<dbReference type="RefSeq" id="WP_044058585.1">
    <property type="nucleotide sequence ID" value="NZ_CBCSKJ010000004.1"/>
</dbReference>
<dbReference type="eggNOG" id="COG2211">
    <property type="taxonomic scope" value="Bacteria"/>
</dbReference>
<feature type="transmembrane region" description="Helical" evidence="8">
    <location>
        <begin position="328"/>
        <end position="349"/>
    </location>
</feature>
<feature type="transmembrane region" description="Helical" evidence="8">
    <location>
        <begin position="422"/>
        <end position="449"/>
    </location>
</feature>
<dbReference type="InterPro" id="IPR039672">
    <property type="entry name" value="MFS_2"/>
</dbReference>
<dbReference type="Proteomes" id="UP000056090">
    <property type="component" value="Chromosome"/>
</dbReference>
<evidence type="ECO:0000313" key="9">
    <source>
        <dbReference type="EMBL" id="AIG00616.1"/>
    </source>
</evidence>
<feature type="transmembrane region" description="Helical" evidence="8">
    <location>
        <begin position="356"/>
        <end position="376"/>
    </location>
</feature>
<evidence type="ECO:0000256" key="4">
    <source>
        <dbReference type="ARBA" id="ARBA00022475"/>
    </source>
</evidence>
<evidence type="ECO:0000256" key="8">
    <source>
        <dbReference type="SAM" id="Phobius"/>
    </source>
</evidence>
<dbReference type="PROSITE" id="PS00872">
    <property type="entry name" value="NA_GALACTOSIDE_SYMP"/>
    <property type="match status" value="1"/>
</dbReference>
<feature type="transmembrane region" description="Helical" evidence="8">
    <location>
        <begin position="148"/>
        <end position="169"/>
    </location>
</feature>
<reference evidence="9 10" key="1">
    <citation type="submission" date="2014-06" db="EMBL/GenBank/DDBJ databases">
        <title>Genomes of Alteromonas australica, a world apart.</title>
        <authorList>
            <person name="Gonzaga A."/>
            <person name="Lopez-Perez M."/>
            <person name="Rodriguez-Valera F."/>
        </authorList>
    </citation>
    <scope>NUCLEOTIDE SEQUENCE [LARGE SCALE GENOMIC DNA]</scope>
    <source>
        <strain evidence="9 10">H 17</strain>
    </source>
</reference>
<dbReference type="PANTHER" id="PTHR11328:SF24">
    <property type="entry name" value="MAJOR FACILITATOR SUPERFAMILY (MFS) PROFILE DOMAIN-CONTAINING PROTEIN"/>
    <property type="match status" value="1"/>
</dbReference>
<name>A0A075P6R2_9ALTE</name>
<feature type="transmembrane region" description="Helical" evidence="8">
    <location>
        <begin position="112"/>
        <end position="136"/>
    </location>
</feature>
<keyword evidence="7 8" id="KW-0472">Membrane</keyword>
<dbReference type="KEGG" id="aal:EP13_19075"/>
<dbReference type="PANTHER" id="PTHR11328">
    <property type="entry name" value="MAJOR FACILITATOR SUPERFAMILY DOMAIN-CONTAINING PROTEIN"/>
    <property type="match status" value="1"/>
</dbReference>
<evidence type="ECO:0000256" key="1">
    <source>
        <dbReference type="ARBA" id="ARBA00004651"/>
    </source>
</evidence>
<feature type="transmembrane region" description="Helical" evidence="8">
    <location>
        <begin position="39"/>
        <end position="60"/>
    </location>
</feature>
<keyword evidence="4" id="KW-1003">Cell membrane</keyword>
<feature type="transmembrane region" description="Helical" evidence="8">
    <location>
        <begin position="224"/>
        <end position="244"/>
    </location>
</feature>
<feature type="transmembrane region" description="Helical" evidence="8">
    <location>
        <begin position="250"/>
        <end position="269"/>
    </location>
</feature>
<evidence type="ECO:0000256" key="7">
    <source>
        <dbReference type="ARBA" id="ARBA00023136"/>
    </source>
</evidence>
<dbReference type="GO" id="GO:0006814">
    <property type="term" value="P:sodium ion transport"/>
    <property type="evidence" value="ECO:0007669"/>
    <property type="project" value="InterPro"/>
</dbReference>
<dbReference type="GeneID" id="78256983"/>
<dbReference type="SUPFAM" id="SSF103473">
    <property type="entry name" value="MFS general substrate transporter"/>
    <property type="match status" value="1"/>
</dbReference>
<keyword evidence="6 8" id="KW-1133">Transmembrane helix</keyword>
<evidence type="ECO:0000313" key="10">
    <source>
        <dbReference type="Proteomes" id="UP000056090"/>
    </source>
</evidence>
<feature type="transmembrane region" description="Helical" evidence="8">
    <location>
        <begin position="290"/>
        <end position="316"/>
    </location>
</feature>
<dbReference type="Pfam" id="PF13347">
    <property type="entry name" value="MFS_2"/>
    <property type="match status" value="2"/>
</dbReference>
<dbReference type="GO" id="GO:0008643">
    <property type="term" value="P:carbohydrate transport"/>
    <property type="evidence" value="ECO:0007669"/>
    <property type="project" value="InterPro"/>
</dbReference>
<sequence>MEQKLAIKEKIGYGLGDAAANLVWRGALAYLAVFYTDTFGLSAAAAAMLFLIVRLSDGVTDIIMGMIADRTKTKMGKFRPWILGSTPFLGLFMVLCFTTPNFGSTGMLVYAYLTYIGLTLAYTVNNVPYSALMGVITSDDRERTSLSGFRFAGAFLGGLLVMGCLPMMVEYFGAGNDARGYQYTMYVFATLLVALMLITVYSTKERVPVALDSTATLKQELIDLSRHLPLILIPLASITAFFYFRNLLTAAIFVAVMMICAVLVRKLIARPESSNSRSQQDIIDLLTNKPWLILLGMGFLTMMFNGIKYGVIAYYFKYYIGEELLIGYYFISLLVVSIFGALATPWLSVKFGRKNLFIISLIVSSLFTSAIFFVPLGSTMGIFALGCAAEFFAAIMPTLFFSMLGDSADYNEWRTGRRATGLIYSAGSFVQKTGGGFAGALVLLVLGSYGYNGMQPETISQSLPGMRALMSWIPACFGFAGALLILFYPLNDKKQQEVTETLLKRRSEQATIPA</sequence>
<proteinExistence type="inferred from homology"/>
<gene>
    <name evidence="9" type="ORF">EP13_19075</name>
</gene>
<evidence type="ECO:0000256" key="2">
    <source>
        <dbReference type="ARBA" id="ARBA00009617"/>
    </source>
</evidence>
<evidence type="ECO:0000256" key="6">
    <source>
        <dbReference type="ARBA" id="ARBA00022989"/>
    </source>
</evidence>
<dbReference type="CDD" id="cd17332">
    <property type="entry name" value="MFS_MelB_like"/>
    <property type="match status" value="1"/>
</dbReference>
<dbReference type="GO" id="GO:0005886">
    <property type="term" value="C:plasma membrane"/>
    <property type="evidence" value="ECO:0007669"/>
    <property type="project" value="UniProtKB-SubCell"/>
</dbReference>
<protein>
    <submittedName>
        <fullName evidence="9">Major facilitator transporter</fullName>
    </submittedName>
</protein>
<dbReference type="InterPro" id="IPR018043">
    <property type="entry name" value="Na/Gal_symport_CS"/>
</dbReference>
<dbReference type="GO" id="GO:0015293">
    <property type="term" value="F:symporter activity"/>
    <property type="evidence" value="ECO:0007669"/>
    <property type="project" value="InterPro"/>
</dbReference>
<feature type="transmembrane region" description="Helical" evidence="8">
    <location>
        <begin position="469"/>
        <end position="488"/>
    </location>
</feature>
<organism evidence="9 10">
    <name type="scientific">Alteromonas australica</name>
    <dbReference type="NCBI Taxonomy" id="589873"/>
    <lineage>
        <taxon>Bacteria</taxon>
        <taxon>Pseudomonadati</taxon>
        <taxon>Pseudomonadota</taxon>
        <taxon>Gammaproteobacteria</taxon>
        <taxon>Alteromonadales</taxon>
        <taxon>Alteromonadaceae</taxon>
        <taxon>Alteromonas/Salinimonas group</taxon>
        <taxon>Alteromonas</taxon>
    </lineage>
</organism>
<comment type="similarity">
    <text evidence="2">Belongs to the sodium:galactoside symporter (TC 2.A.2) family.</text>
</comment>
<dbReference type="Gene3D" id="1.20.1250.20">
    <property type="entry name" value="MFS general substrate transporter like domains"/>
    <property type="match status" value="2"/>
</dbReference>
<dbReference type="EMBL" id="CP008849">
    <property type="protein sequence ID" value="AIG00616.1"/>
    <property type="molecule type" value="Genomic_DNA"/>
</dbReference>
<comment type="subcellular location">
    <subcellularLocation>
        <location evidence="1">Cell membrane</location>
        <topology evidence="1">Multi-pass membrane protein</topology>
    </subcellularLocation>
</comment>
<dbReference type="InterPro" id="IPR036259">
    <property type="entry name" value="MFS_trans_sf"/>
</dbReference>
<keyword evidence="5 8" id="KW-0812">Transmembrane</keyword>
<accession>A0A075P6R2</accession>